<dbReference type="Proteomes" id="UP000054623">
    <property type="component" value="Unassembled WGS sequence"/>
</dbReference>
<dbReference type="RefSeq" id="WP_058491376.1">
    <property type="nucleotide sequence ID" value="NZ_LK996017.1"/>
</dbReference>
<evidence type="ECO:0000256" key="1">
    <source>
        <dbReference type="SAM" id="MobiDB-lite"/>
    </source>
</evidence>
<accession>A0A0W1JHH8</accession>
<proteinExistence type="predicted"/>
<reference evidence="2 3" key="1">
    <citation type="submission" date="2015-12" db="EMBL/GenBank/DDBJ databases">
        <title>Draft Genome Sequence of Desulfitobacterium hafniense Strain DH, a Sulfate-reducing Bacterium Isolated from Paddy Soils.</title>
        <authorList>
            <person name="Bao P."/>
            <person name="Zhang X."/>
            <person name="Li G."/>
        </authorList>
    </citation>
    <scope>NUCLEOTIDE SEQUENCE [LARGE SCALE GENOMIC DNA]</scope>
    <source>
        <strain evidence="2 3">DH</strain>
    </source>
</reference>
<organism evidence="2 3">
    <name type="scientific">Desulfitobacterium hafniense</name>
    <name type="common">Desulfitobacterium frappieri</name>
    <dbReference type="NCBI Taxonomy" id="49338"/>
    <lineage>
        <taxon>Bacteria</taxon>
        <taxon>Bacillati</taxon>
        <taxon>Bacillota</taxon>
        <taxon>Clostridia</taxon>
        <taxon>Eubacteriales</taxon>
        <taxon>Desulfitobacteriaceae</taxon>
        <taxon>Desulfitobacterium</taxon>
    </lineage>
</organism>
<sequence length="459" mass="51702">MRRWTILEAFFKEDQEIREWIDLFVEKLLTVNLLSGNEADGEFHQGRQAIEKIASSFQEMLDLPKEVLMDGIRQLVEQRLPDHRVIENFPDFYRLMNDMISAGLQNVEMQEPEYFPQPLAHLRVLGSQAEGITVPSSKVPLNGGGAQTKELDSFFSLKQHVLKTTDSPQTLSPKEPLNKGPATNTEPPPTYTEVDEKKELMKQEPLDQELSEDIKNKSGSNELGFSPNSNPSPAPAPDPDEMDKGIDDAIDEVIGEPLTDPIAKSLHELIDESLKQLLLESHSVIDEYTSVYTQPLENLEPDSKDEVHEEAVPSLSVLTALPRENEPVKSHGVPPARDPFRFNANKKKNNRAVIEPAVKPAAAPQEIPQSGKALAQVLKHLCGDAAIQWNVSVDEYSFFAKIDNILIRVISEDDPSLDDGLTKEINVKMKKQGYKVFACSQEDLMYPRRLEREIRRVLR</sequence>
<evidence type="ECO:0000313" key="3">
    <source>
        <dbReference type="Proteomes" id="UP000054623"/>
    </source>
</evidence>
<name>A0A0W1JHH8_DESHA</name>
<feature type="region of interest" description="Disordered" evidence="1">
    <location>
        <begin position="216"/>
        <end position="245"/>
    </location>
</feature>
<feature type="region of interest" description="Disordered" evidence="1">
    <location>
        <begin position="164"/>
        <end position="199"/>
    </location>
</feature>
<gene>
    <name evidence="2" type="ORF">AT727_05600</name>
</gene>
<dbReference type="EMBL" id="LOCK01000028">
    <property type="protein sequence ID" value="KTE91076.1"/>
    <property type="molecule type" value="Genomic_DNA"/>
</dbReference>
<dbReference type="OrthoDB" id="1793045at2"/>
<dbReference type="AlphaFoldDB" id="A0A0W1JHH8"/>
<protein>
    <submittedName>
        <fullName evidence="2">Uncharacterized protein</fullName>
    </submittedName>
</protein>
<comment type="caution">
    <text evidence="2">The sequence shown here is derived from an EMBL/GenBank/DDBJ whole genome shotgun (WGS) entry which is preliminary data.</text>
</comment>
<evidence type="ECO:0000313" key="2">
    <source>
        <dbReference type="EMBL" id="KTE91076.1"/>
    </source>
</evidence>